<comment type="caution">
    <text evidence="2">The sequence shown here is derived from an EMBL/GenBank/DDBJ whole genome shotgun (WGS) entry which is preliminary data.</text>
</comment>
<evidence type="ECO:0000313" key="2">
    <source>
        <dbReference type="EMBL" id="GHP11641.1"/>
    </source>
</evidence>
<dbReference type="AlphaFoldDB" id="A0A830I1L2"/>
<protein>
    <submittedName>
        <fullName evidence="2">Uncharacterized protein</fullName>
    </submittedName>
</protein>
<evidence type="ECO:0000313" key="3">
    <source>
        <dbReference type="Proteomes" id="UP000660262"/>
    </source>
</evidence>
<accession>A0A830I1L2</accession>
<proteinExistence type="predicted"/>
<feature type="compositionally biased region" description="Basic and acidic residues" evidence="1">
    <location>
        <begin position="8"/>
        <end position="26"/>
    </location>
</feature>
<organism evidence="2 3">
    <name type="scientific">Pycnococcus provasolii</name>
    <dbReference type="NCBI Taxonomy" id="41880"/>
    <lineage>
        <taxon>Eukaryota</taxon>
        <taxon>Viridiplantae</taxon>
        <taxon>Chlorophyta</taxon>
        <taxon>Pseudoscourfieldiophyceae</taxon>
        <taxon>Pseudoscourfieldiales</taxon>
        <taxon>Pycnococcaceae</taxon>
        <taxon>Pycnococcus</taxon>
    </lineage>
</organism>
<evidence type="ECO:0000256" key="1">
    <source>
        <dbReference type="SAM" id="MobiDB-lite"/>
    </source>
</evidence>
<feature type="region of interest" description="Disordered" evidence="1">
    <location>
        <begin position="1"/>
        <end position="33"/>
    </location>
</feature>
<reference evidence="2" key="1">
    <citation type="submission" date="2020-10" db="EMBL/GenBank/DDBJ databases">
        <title>Unveiling of a novel bifunctional photoreceptor, Dualchrome1, isolated from a cosmopolitan green alga.</title>
        <authorList>
            <person name="Suzuki S."/>
            <person name="Kawachi M."/>
        </authorList>
    </citation>
    <scope>NUCLEOTIDE SEQUENCE</scope>
    <source>
        <strain evidence="2">NIES 2893</strain>
    </source>
</reference>
<keyword evidence="3" id="KW-1185">Reference proteome</keyword>
<dbReference type="Proteomes" id="UP000660262">
    <property type="component" value="Unassembled WGS sequence"/>
</dbReference>
<name>A0A830I1L2_9CHLO</name>
<sequence>MPAGPITTREDAEGDAVREFTPRDASRTYAGAADDPFARLDLKPGETSVDPYRPRVNNPLGFLKRMMKSDKAQAGAPEFADKPPVSRMKEYLRDPALVTHDPAQPFGELAERDRLIEQQKYKALWGGQDGPVNQGTWTTFMFGERRRRLAQNSNEREQDDHRVLGTCPLSSSLAACEWRVVDESEIEDTAFPPRNRINIAFKS</sequence>
<gene>
    <name evidence="2" type="ORF">PPROV_001036900</name>
</gene>
<dbReference type="EMBL" id="BNJQ01000035">
    <property type="protein sequence ID" value="GHP11641.1"/>
    <property type="molecule type" value="Genomic_DNA"/>
</dbReference>